<dbReference type="AlphaFoldDB" id="A0A9P0YN91"/>
<feature type="compositionally biased region" description="Polar residues" evidence="1">
    <location>
        <begin position="72"/>
        <end position="86"/>
    </location>
</feature>
<organism evidence="2 3">
    <name type="scientific">Cuscuta europaea</name>
    <name type="common">European dodder</name>
    <dbReference type="NCBI Taxonomy" id="41803"/>
    <lineage>
        <taxon>Eukaryota</taxon>
        <taxon>Viridiplantae</taxon>
        <taxon>Streptophyta</taxon>
        <taxon>Embryophyta</taxon>
        <taxon>Tracheophyta</taxon>
        <taxon>Spermatophyta</taxon>
        <taxon>Magnoliopsida</taxon>
        <taxon>eudicotyledons</taxon>
        <taxon>Gunneridae</taxon>
        <taxon>Pentapetalae</taxon>
        <taxon>asterids</taxon>
        <taxon>lamiids</taxon>
        <taxon>Solanales</taxon>
        <taxon>Convolvulaceae</taxon>
        <taxon>Cuscuteae</taxon>
        <taxon>Cuscuta</taxon>
        <taxon>Cuscuta subgen. Cuscuta</taxon>
    </lineage>
</organism>
<accession>A0A9P0YN91</accession>
<proteinExistence type="predicted"/>
<feature type="region of interest" description="Disordered" evidence="1">
    <location>
        <begin position="26"/>
        <end position="86"/>
    </location>
</feature>
<reference evidence="2" key="1">
    <citation type="submission" date="2022-07" db="EMBL/GenBank/DDBJ databases">
        <authorList>
            <person name="Macas J."/>
            <person name="Novak P."/>
            <person name="Neumann P."/>
        </authorList>
    </citation>
    <scope>NUCLEOTIDE SEQUENCE</scope>
</reference>
<sequence>MIYFCAVIDLQLQELGLTSLQTSVERTKEQAQMPTSLTRSLTTNQSNRPTTDAWPAALPPPSRLHSPGVQVSRRTQQAAACQPHSSLPQPSAFWCAVLTFRLSHSSLLRRNHGFTYLPSEDPHHPNKRSKILRDAAMAFL</sequence>
<evidence type="ECO:0000256" key="1">
    <source>
        <dbReference type="SAM" id="MobiDB-lite"/>
    </source>
</evidence>
<feature type="compositionally biased region" description="Polar residues" evidence="1">
    <location>
        <begin position="26"/>
        <end position="50"/>
    </location>
</feature>
<dbReference type="Proteomes" id="UP001152484">
    <property type="component" value="Unassembled WGS sequence"/>
</dbReference>
<protein>
    <submittedName>
        <fullName evidence="2">Uncharacterized protein</fullName>
    </submittedName>
</protein>
<gene>
    <name evidence="2" type="ORF">CEURO_LOCUS3460</name>
</gene>
<dbReference type="EMBL" id="CAMAPE010000005">
    <property type="protein sequence ID" value="CAH9069923.1"/>
    <property type="molecule type" value="Genomic_DNA"/>
</dbReference>
<evidence type="ECO:0000313" key="2">
    <source>
        <dbReference type="EMBL" id="CAH9069923.1"/>
    </source>
</evidence>
<evidence type="ECO:0000313" key="3">
    <source>
        <dbReference type="Proteomes" id="UP001152484"/>
    </source>
</evidence>
<name>A0A9P0YN91_CUSEU</name>
<keyword evidence="3" id="KW-1185">Reference proteome</keyword>
<comment type="caution">
    <text evidence="2">The sequence shown here is derived from an EMBL/GenBank/DDBJ whole genome shotgun (WGS) entry which is preliminary data.</text>
</comment>